<dbReference type="InterPro" id="IPR011610">
    <property type="entry name" value="SAM_mthyl_Trfase_ML2640-like"/>
</dbReference>
<keyword evidence="4" id="KW-0808">Transferase</keyword>
<evidence type="ECO:0000313" key="7">
    <source>
        <dbReference type="EMBL" id="GAT15731.1"/>
    </source>
</evidence>
<dbReference type="SUPFAM" id="SSF53335">
    <property type="entry name" value="S-adenosyl-L-methionine-dependent methyltransferases"/>
    <property type="match status" value="1"/>
</dbReference>
<name>A0A124E8H3_MYCTH</name>
<dbReference type="InterPro" id="IPR029063">
    <property type="entry name" value="SAM-dependent_MTases_sf"/>
</dbReference>
<comment type="similarity">
    <text evidence="2 6">Belongs to the UPF0677 family.</text>
</comment>
<dbReference type="OrthoDB" id="9806164at2"/>
<dbReference type="STRING" id="1797.RMCT_2701"/>
<evidence type="ECO:0000256" key="6">
    <source>
        <dbReference type="RuleBase" id="RU362030"/>
    </source>
</evidence>
<dbReference type="EMBL" id="BCTB01000018">
    <property type="protein sequence ID" value="GAT15731.1"/>
    <property type="molecule type" value="Genomic_DNA"/>
</dbReference>
<reference evidence="8" key="2">
    <citation type="submission" date="2016-02" db="EMBL/GenBank/DDBJ databases">
        <title>Draft genome sequence of five rapidly growing Mycobacterium species.</title>
        <authorList>
            <person name="Katahira K."/>
            <person name="Gotou Y."/>
            <person name="Iida K."/>
            <person name="Ogura Y."/>
            <person name="Hayashi T."/>
        </authorList>
    </citation>
    <scope>NUCLEOTIDE SEQUENCE [LARGE SCALE GENOMIC DNA]</scope>
    <source>
        <strain evidence="8">JCM6362</strain>
    </source>
</reference>
<gene>
    <name evidence="7" type="ORF">RMCT_2701</name>
</gene>
<keyword evidence="3 6" id="KW-0489">Methyltransferase</keyword>
<dbReference type="InterPro" id="IPR007213">
    <property type="entry name" value="Ppm1/Ppm2/Tcmp"/>
</dbReference>
<dbReference type="NCBIfam" id="TIGR00027">
    <property type="entry name" value="mthyl_TIGR00027"/>
    <property type="match status" value="1"/>
</dbReference>
<dbReference type="Proteomes" id="UP000069654">
    <property type="component" value="Unassembled WGS sequence"/>
</dbReference>
<proteinExistence type="inferred from homology"/>
<dbReference type="GO" id="GO:0032259">
    <property type="term" value="P:methylation"/>
    <property type="evidence" value="ECO:0007669"/>
    <property type="project" value="UniProtKB-KW"/>
</dbReference>
<evidence type="ECO:0000256" key="2">
    <source>
        <dbReference type="ARBA" id="ARBA00008138"/>
    </source>
</evidence>
<dbReference type="GO" id="GO:0008168">
    <property type="term" value="F:methyltransferase activity"/>
    <property type="evidence" value="ECO:0007669"/>
    <property type="project" value="UniProtKB-UniRule"/>
</dbReference>
<dbReference type="PANTHER" id="PTHR43619:SF2">
    <property type="entry name" value="S-ADENOSYL-L-METHIONINE-DEPENDENT METHYLTRANSFERASES SUPERFAMILY PROTEIN"/>
    <property type="match status" value="1"/>
</dbReference>
<evidence type="ECO:0000256" key="1">
    <source>
        <dbReference type="ARBA" id="ARBA00003907"/>
    </source>
</evidence>
<dbReference type="Pfam" id="PF04072">
    <property type="entry name" value="LCM"/>
    <property type="match status" value="1"/>
</dbReference>
<dbReference type="AlphaFoldDB" id="A0A124E8H3"/>
<organism evidence="7 8">
    <name type="scientific">Mycolicibacterium thermoresistibile</name>
    <name type="common">Mycobacterium thermoresistibile</name>
    <dbReference type="NCBI Taxonomy" id="1797"/>
    <lineage>
        <taxon>Bacteria</taxon>
        <taxon>Bacillati</taxon>
        <taxon>Actinomycetota</taxon>
        <taxon>Actinomycetes</taxon>
        <taxon>Mycobacteriales</taxon>
        <taxon>Mycobacteriaceae</taxon>
        <taxon>Mycolicibacterium</taxon>
    </lineage>
</organism>
<evidence type="ECO:0000256" key="5">
    <source>
        <dbReference type="ARBA" id="ARBA00022691"/>
    </source>
</evidence>
<comment type="caution">
    <text evidence="7">The sequence shown here is derived from an EMBL/GenBank/DDBJ whole genome shotgun (WGS) entry which is preliminary data.</text>
</comment>
<accession>A0A124E8H3</accession>
<keyword evidence="5 6" id="KW-0949">S-adenosyl-L-methionine</keyword>
<dbReference type="EC" id="2.1.1.-" evidence="6"/>
<sequence>MVRTEDGWFPESAASSALRAAQVRTIESGCACPLFTDPYAQLLFDAAVAGGWPRPDPPVADRDTAVAAYLASRTRWFDEFLMTAGANGLDQIVILAPGLDARAWRLPWIDGTTVYEVDHPDVLRLKIDTLRRCGAEPATRCVGVSVDRQAGWPDALRRNGFDPAKATAWAVERLAGERTAVFADIGELSAPGSRLAVEMSDGDTAIIEHLTESGWEITRLPASRLLDRYDRCCSDGSPDAAGRALFVEGLAS</sequence>
<protein>
    <recommendedName>
        <fullName evidence="6">S-adenosyl-L-methionine-dependent methyltransferase</fullName>
        <ecNumber evidence="6">2.1.1.-</ecNumber>
    </recommendedName>
</protein>
<dbReference type="PANTHER" id="PTHR43619">
    <property type="entry name" value="S-ADENOSYL-L-METHIONINE-DEPENDENT METHYLTRANSFERASE YKTD-RELATED"/>
    <property type="match status" value="1"/>
</dbReference>
<reference evidence="7 8" key="1">
    <citation type="journal article" date="2016" name="Genome Announc.">
        <title>Draft Genome Sequences of Five Rapidly Growing Mycobacterium Species, M. thermoresistibile, M. fortuitum subsp. acetamidolyticum, M. canariasense, M. brisbanense, and M. novocastrense.</title>
        <authorList>
            <person name="Katahira K."/>
            <person name="Ogura Y."/>
            <person name="Gotoh Y."/>
            <person name="Hayashi T."/>
        </authorList>
    </citation>
    <scope>NUCLEOTIDE SEQUENCE [LARGE SCALE GENOMIC DNA]</scope>
    <source>
        <strain evidence="7 8">JCM6362</strain>
    </source>
</reference>
<evidence type="ECO:0000256" key="4">
    <source>
        <dbReference type="ARBA" id="ARBA00022679"/>
    </source>
</evidence>
<dbReference type="Gene3D" id="3.40.50.150">
    <property type="entry name" value="Vaccinia Virus protein VP39"/>
    <property type="match status" value="1"/>
</dbReference>
<comment type="function">
    <text evidence="1 6">Exhibits S-adenosyl-L-methionine-dependent methyltransferase activity.</text>
</comment>
<evidence type="ECO:0000256" key="3">
    <source>
        <dbReference type="ARBA" id="ARBA00022603"/>
    </source>
</evidence>
<evidence type="ECO:0000313" key="8">
    <source>
        <dbReference type="Proteomes" id="UP000069654"/>
    </source>
</evidence>
<dbReference type="RefSeq" id="WP_003926625.1">
    <property type="nucleotide sequence ID" value="NZ_BCTB01000018.1"/>
</dbReference>